<dbReference type="InterPro" id="IPR011059">
    <property type="entry name" value="Metal-dep_hydrolase_composite"/>
</dbReference>
<gene>
    <name evidence="2" type="ORF">METZ01_LOCUS199143</name>
</gene>
<evidence type="ECO:0000259" key="1">
    <source>
        <dbReference type="Pfam" id="PF01979"/>
    </source>
</evidence>
<dbReference type="InterPro" id="IPR032466">
    <property type="entry name" value="Metal_Hydrolase"/>
</dbReference>
<dbReference type="Gene3D" id="2.30.40.10">
    <property type="entry name" value="Urease, subunit C, domain 1"/>
    <property type="match status" value="1"/>
</dbReference>
<organism evidence="2">
    <name type="scientific">marine metagenome</name>
    <dbReference type="NCBI Taxonomy" id="408172"/>
    <lineage>
        <taxon>unclassified sequences</taxon>
        <taxon>metagenomes</taxon>
        <taxon>ecological metagenomes</taxon>
    </lineage>
</organism>
<dbReference type="InterPro" id="IPR006680">
    <property type="entry name" value="Amidohydro-rel"/>
</dbReference>
<dbReference type="SUPFAM" id="SSF51556">
    <property type="entry name" value="Metallo-dependent hydrolases"/>
    <property type="match status" value="1"/>
</dbReference>
<proteinExistence type="predicted"/>
<protein>
    <recommendedName>
        <fullName evidence="1">Amidohydrolase-related domain-containing protein</fullName>
    </recommendedName>
</protein>
<dbReference type="Gene3D" id="3.40.50.10910">
    <property type="entry name" value="Amidohydrolase"/>
    <property type="match status" value="1"/>
</dbReference>
<dbReference type="SUPFAM" id="SSF51338">
    <property type="entry name" value="Composite domain of metallo-dependent hydrolases"/>
    <property type="match status" value="1"/>
</dbReference>
<accession>A0A382E7B9</accession>
<dbReference type="GO" id="GO:0016810">
    <property type="term" value="F:hydrolase activity, acting on carbon-nitrogen (but not peptide) bonds"/>
    <property type="evidence" value="ECO:0007669"/>
    <property type="project" value="InterPro"/>
</dbReference>
<dbReference type="PANTHER" id="PTHR43135:SF3">
    <property type="entry name" value="ALPHA-D-RIBOSE 1-METHYLPHOSPHONATE 5-TRIPHOSPHATE DIPHOSPHATASE"/>
    <property type="match status" value="1"/>
</dbReference>
<sequence length="406" mass="43854">DAVFVVENGRITAVGTRSILPVSTDSVHVDLGGKTVMPALVSLHGHLGFQDGLSYVADNYTRANIINQLRQYAYYGVGTIVSLGTDDGDLVFDIRAEQETKLVGTARLRTAGRGLAAPNAGPGSEALRGSADGVTNEEGARRYVSALAMRDVDVVKIWVDDRGGSVEKLAPVYYRAIIDEAHAHGLRVIAHVFYHADAEGLVNVGVDGFAHLVRDQAMDDALVAAIVERGVFVMPNLGVSERRTYNEVPDWLDDPLLAETVPAEVRQRAAKSFREYPEADVKRRRRSYAGMQRSLAKLLAAGAKIVLGADSGVRDHFFGYAEHRELELMVAAGMTPAQAIAAATSRAAEVLGFDDIGSLEVGKSADFLVLDANPLADIVNTRRLSAVYLRGDRVDRDSLRAGWIED</sequence>
<name>A0A382E7B9_9ZZZZ</name>
<dbReference type="AlphaFoldDB" id="A0A382E7B9"/>
<dbReference type="InterPro" id="IPR051781">
    <property type="entry name" value="Metallo-dep_Hydrolase"/>
</dbReference>
<dbReference type="PANTHER" id="PTHR43135">
    <property type="entry name" value="ALPHA-D-RIBOSE 1-METHYLPHOSPHONATE 5-TRIPHOSPHATE DIPHOSPHATASE"/>
    <property type="match status" value="1"/>
</dbReference>
<feature type="non-terminal residue" evidence="2">
    <location>
        <position position="1"/>
    </location>
</feature>
<dbReference type="Gene3D" id="1.20.58.520">
    <property type="entry name" value="Amidohydrolase"/>
    <property type="match status" value="1"/>
</dbReference>
<evidence type="ECO:0000313" key="2">
    <source>
        <dbReference type="EMBL" id="SVB46289.1"/>
    </source>
</evidence>
<reference evidence="2" key="1">
    <citation type="submission" date="2018-05" db="EMBL/GenBank/DDBJ databases">
        <authorList>
            <person name="Lanie J.A."/>
            <person name="Ng W.-L."/>
            <person name="Kazmierczak K.M."/>
            <person name="Andrzejewski T.M."/>
            <person name="Davidsen T.M."/>
            <person name="Wayne K.J."/>
            <person name="Tettelin H."/>
            <person name="Glass J.I."/>
            <person name="Rusch D."/>
            <person name="Podicherti R."/>
            <person name="Tsui H.-C.T."/>
            <person name="Winkler M.E."/>
        </authorList>
    </citation>
    <scope>NUCLEOTIDE SEQUENCE</scope>
</reference>
<feature type="domain" description="Amidohydrolase-related" evidence="1">
    <location>
        <begin position="35"/>
        <end position="392"/>
    </location>
</feature>
<dbReference type="EMBL" id="UINC01042955">
    <property type="protein sequence ID" value="SVB46289.1"/>
    <property type="molecule type" value="Genomic_DNA"/>
</dbReference>
<dbReference type="Gene3D" id="3.30.110.90">
    <property type="entry name" value="Amidohydrolase"/>
    <property type="match status" value="1"/>
</dbReference>
<dbReference type="Pfam" id="PF01979">
    <property type="entry name" value="Amidohydro_1"/>
    <property type="match status" value="1"/>
</dbReference>